<evidence type="ECO:0000256" key="1">
    <source>
        <dbReference type="SAM" id="MobiDB-lite"/>
    </source>
</evidence>
<dbReference type="PANTHER" id="PTHR37464:SF1">
    <property type="entry name" value="BLL2463 PROTEIN"/>
    <property type="match status" value="1"/>
</dbReference>
<dbReference type="SUPFAM" id="SSF53300">
    <property type="entry name" value="vWA-like"/>
    <property type="match status" value="1"/>
</dbReference>
<dbReference type="AlphaFoldDB" id="A0A1H8HF87"/>
<dbReference type="InterPro" id="IPR036465">
    <property type="entry name" value="vWFA_dom_sf"/>
</dbReference>
<keyword evidence="6" id="KW-1185">Reference proteome</keyword>
<keyword evidence="2" id="KW-1133">Transmembrane helix</keyword>
<accession>A0A1H8HF87</accession>
<keyword evidence="2" id="KW-0472">Membrane</keyword>
<dbReference type="PANTHER" id="PTHR37464">
    <property type="entry name" value="BLL2463 PROTEIN"/>
    <property type="match status" value="1"/>
</dbReference>
<dbReference type="Pfam" id="PF13519">
    <property type="entry name" value="VWA_2"/>
    <property type="match status" value="1"/>
</dbReference>
<evidence type="ECO:0000256" key="2">
    <source>
        <dbReference type="SAM" id="Phobius"/>
    </source>
</evidence>
<dbReference type="EMBL" id="FOCQ01000014">
    <property type="protein sequence ID" value="SEN54931.1"/>
    <property type="molecule type" value="Genomic_DNA"/>
</dbReference>
<evidence type="ECO:0000313" key="6">
    <source>
        <dbReference type="Proteomes" id="UP000199695"/>
    </source>
</evidence>
<gene>
    <name evidence="5" type="ORF">SAMN05444955_1148</name>
</gene>
<dbReference type="Proteomes" id="UP000199695">
    <property type="component" value="Unassembled WGS sequence"/>
</dbReference>
<dbReference type="Pfam" id="PF07584">
    <property type="entry name" value="BatA"/>
    <property type="match status" value="1"/>
</dbReference>
<evidence type="ECO:0000259" key="3">
    <source>
        <dbReference type="Pfam" id="PF07584"/>
    </source>
</evidence>
<feature type="transmembrane region" description="Helical" evidence="2">
    <location>
        <begin position="6"/>
        <end position="25"/>
    </location>
</feature>
<name>A0A1H8HF87_9BACL</name>
<dbReference type="STRING" id="1173111.SAMN05444955_1148"/>
<feature type="domain" description="VWFA" evidence="4">
    <location>
        <begin position="91"/>
        <end position="194"/>
    </location>
</feature>
<organism evidence="5 6">
    <name type="scientific">Lihuaxuella thermophila</name>
    <dbReference type="NCBI Taxonomy" id="1173111"/>
    <lineage>
        <taxon>Bacteria</taxon>
        <taxon>Bacillati</taxon>
        <taxon>Bacillota</taxon>
        <taxon>Bacilli</taxon>
        <taxon>Bacillales</taxon>
        <taxon>Thermoactinomycetaceae</taxon>
        <taxon>Lihuaxuella</taxon>
    </lineage>
</organism>
<feature type="region of interest" description="Disordered" evidence="1">
    <location>
        <begin position="477"/>
        <end position="505"/>
    </location>
</feature>
<evidence type="ECO:0000313" key="5">
    <source>
        <dbReference type="EMBL" id="SEN54931.1"/>
    </source>
</evidence>
<dbReference type="InterPro" id="IPR002035">
    <property type="entry name" value="VWF_A"/>
</dbReference>
<feature type="domain" description="Aerotolerance regulator N-terminal" evidence="3">
    <location>
        <begin position="3"/>
        <end position="79"/>
    </location>
</feature>
<feature type="transmembrane region" description="Helical" evidence="2">
    <location>
        <begin position="60"/>
        <end position="81"/>
    </location>
</feature>
<keyword evidence="2" id="KW-0812">Transmembrane</keyword>
<reference evidence="5 6" key="1">
    <citation type="submission" date="2016-10" db="EMBL/GenBank/DDBJ databases">
        <authorList>
            <person name="de Groot N.N."/>
        </authorList>
    </citation>
    <scope>NUCLEOTIDE SEQUENCE [LARGE SCALE GENOMIC DNA]</scope>
    <source>
        <strain evidence="5 6">DSM 46701</strain>
    </source>
</reference>
<dbReference type="InterPro" id="IPR024163">
    <property type="entry name" value="Aerotolerance_reg_N"/>
</dbReference>
<proteinExistence type="predicted"/>
<sequence>MYWIQPAYLWLAAWLLPAILLLYLLKRRYQDQTISSTLLWEHALKKMEANRPWQKLRRHLLLWLQLLAAVLLVLGLSRPAIPAGGLKAKHTILLIDVSGSMQAVEGNRSRLDKAKMTAHQLIGQLSPDQTMTLVEAGKTPRVLLSRTGDGTALKEAVDRIQGRAEASDLSSALTLAHALASKENSSEIVLLSDGAGLPAGQRLLPHRFLQMGATGQNVSIGSMSTFDRGNQSGVFARLDHHGNREAQVLLTLKNDRGQILDTRTVFLPKKASQTVRWDQLPEAALYHLKISSPGDALSLDNEQWVGSDRGRKTRVLLSGKENLFLTRALELTKEAEVVHGDALNASGDDFPVKIINGESGKLPPEGHLLLLNPDSSQRLVSVTGTASVSGNVSVDTQHPLMQQVPLKEIHVAGVKKVNVPAWAKVVLRSGDTPLILAGEVKGRRVVIFTFDLEKSDLPLSRPDGSSDPLAVARFRSQCQPGQSGGRDSAAASPVGSTGEDSKPLR</sequence>
<evidence type="ECO:0000259" key="4">
    <source>
        <dbReference type="Pfam" id="PF13519"/>
    </source>
</evidence>
<dbReference type="RefSeq" id="WP_170839958.1">
    <property type="nucleotide sequence ID" value="NZ_FOCQ01000014.1"/>
</dbReference>
<protein>
    <submittedName>
        <fullName evidence="5">von Willebrand factor type A domain-containing protein</fullName>
    </submittedName>
</protein>
<dbReference type="Gene3D" id="3.40.50.410">
    <property type="entry name" value="von Willebrand factor, type A domain"/>
    <property type="match status" value="1"/>
</dbReference>